<sequence length="228" mass="24810">MIGFDFRYLLFVAPAFLLMLWAQARVKSAYHRAMQIPAPLSGAAAARHILDQAGCQSVAIEEVGGQLSDHYDPQAKVLRLSHEVYQSRSMAAVGIAAHEAGHAMQDAQRYAPLVIRNFAVPAAMYGPTAFMVLFFAGLIFSMPGLMWLGVICYGGVLLFQLVNLPVEFDASNRAKAVLADLNIVDRDGAIAVKDVLNAAGWTYVAATLQTLMTVLYYVMILLGGRSRD</sequence>
<keyword evidence="1" id="KW-1133">Transmembrane helix</keyword>
<keyword evidence="1" id="KW-0472">Membrane</keyword>
<dbReference type="PANTHER" id="PTHR36434:SF1">
    <property type="entry name" value="MEMBRANE PROTEASE YUGP-RELATED"/>
    <property type="match status" value="1"/>
</dbReference>
<dbReference type="EMBL" id="SJPP01000001">
    <property type="protein sequence ID" value="TWU12486.1"/>
    <property type="molecule type" value="Genomic_DNA"/>
</dbReference>
<name>A0A5C6BMH1_9PLAN</name>
<feature type="transmembrane region" description="Helical" evidence="1">
    <location>
        <begin position="201"/>
        <end position="222"/>
    </location>
</feature>
<evidence type="ECO:0000313" key="3">
    <source>
        <dbReference type="Proteomes" id="UP000320735"/>
    </source>
</evidence>
<dbReference type="InterPro" id="IPR007395">
    <property type="entry name" value="Zn_peptidase_2"/>
</dbReference>
<dbReference type="AlphaFoldDB" id="A0A5C6BMH1"/>
<keyword evidence="1" id="KW-0812">Transmembrane</keyword>
<gene>
    <name evidence="2" type="ORF">CA54_13100</name>
</gene>
<organism evidence="2 3">
    <name type="scientific">Symmachiella macrocystis</name>
    <dbReference type="NCBI Taxonomy" id="2527985"/>
    <lineage>
        <taxon>Bacteria</taxon>
        <taxon>Pseudomonadati</taxon>
        <taxon>Planctomycetota</taxon>
        <taxon>Planctomycetia</taxon>
        <taxon>Planctomycetales</taxon>
        <taxon>Planctomycetaceae</taxon>
        <taxon>Symmachiella</taxon>
    </lineage>
</organism>
<comment type="caution">
    <text evidence="2">The sequence shown here is derived from an EMBL/GenBank/DDBJ whole genome shotgun (WGS) entry which is preliminary data.</text>
</comment>
<dbReference type="OrthoDB" id="9784298at2"/>
<dbReference type="PANTHER" id="PTHR36434">
    <property type="entry name" value="MEMBRANE PROTEASE YUGP-RELATED"/>
    <property type="match status" value="1"/>
</dbReference>
<proteinExistence type="predicted"/>
<evidence type="ECO:0000313" key="2">
    <source>
        <dbReference type="EMBL" id="TWU12486.1"/>
    </source>
</evidence>
<protein>
    <submittedName>
        <fullName evidence="2">Putative neutral zinc metallopeptidase</fullName>
    </submittedName>
</protein>
<keyword evidence="3" id="KW-1185">Reference proteome</keyword>
<dbReference type="RefSeq" id="WP_146369951.1">
    <property type="nucleotide sequence ID" value="NZ_SJPP01000001.1"/>
</dbReference>
<dbReference type="Pfam" id="PF04298">
    <property type="entry name" value="Zn_peptidase_2"/>
    <property type="match status" value="1"/>
</dbReference>
<feature type="transmembrane region" description="Helical" evidence="1">
    <location>
        <begin position="118"/>
        <end position="138"/>
    </location>
</feature>
<feature type="transmembrane region" description="Helical" evidence="1">
    <location>
        <begin position="145"/>
        <end position="162"/>
    </location>
</feature>
<accession>A0A5C6BMH1</accession>
<reference evidence="2 3" key="1">
    <citation type="submission" date="2019-02" db="EMBL/GenBank/DDBJ databases">
        <title>Deep-cultivation of Planctomycetes and their phenomic and genomic characterization uncovers novel biology.</title>
        <authorList>
            <person name="Wiegand S."/>
            <person name="Jogler M."/>
            <person name="Boedeker C."/>
            <person name="Pinto D."/>
            <person name="Vollmers J."/>
            <person name="Rivas-Marin E."/>
            <person name="Kohn T."/>
            <person name="Peeters S.H."/>
            <person name="Heuer A."/>
            <person name="Rast P."/>
            <person name="Oberbeckmann S."/>
            <person name="Bunk B."/>
            <person name="Jeske O."/>
            <person name="Meyerdierks A."/>
            <person name="Storesund J.E."/>
            <person name="Kallscheuer N."/>
            <person name="Luecker S."/>
            <person name="Lage O.M."/>
            <person name="Pohl T."/>
            <person name="Merkel B.J."/>
            <person name="Hornburger P."/>
            <person name="Mueller R.-W."/>
            <person name="Bruemmer F."/>
            <person name="Labrenz M."/>
            <person name="Spormann A.M."/>
            <person name="Op Den Camp H."/>
            <person name="Overmann J."/>
            <person name="Amann R."/>
            <person name="Jetten M.S.M."/>
            <person name="Mascher T."/>
            <person name="Medema M.H."/>
            <person name="Devos D.P."/>
            <person name="Kaster A.-K."/>
            <person name="Ovreas L."/>
            <person name="Rohde M."/>
            <person name="Galperin M.Y."/>
            <person name="Jogler C."/>
        </authorList>
    </citation>
    <scope>NUCLEOTIDE SEQUENCE [LARGE SCALE GENOMIC DNA]</scope>
    <source>
        <strain evidence="2 3">CA54</strain>
    </source>
</reference>
<dbReference type="Proteomes" id="UP000320735">
    <property type="component" value="Unassembled WGS sequence"/>
</dbReference>
<evidence type="ECO:0000256" key="1">
    <source>
        <dbReference type="SAM" id="Phobius"/>
    </source>
</evidence>